<proteinExistence type="predicted"/>
<gene>
    <name evidence="1" type="ORF">HAND00432_LOCUS6080</name>
</gene>
<protein>
    <submittedName>
        <fullName evidence="1">Uncharacterized protein</fullName>
    </submittedName>
</protein>
<evidence type="ECO:0000313" key="1">
    <source>
        <dbReference type="EMBL" id="CAD8951545.1"/>
    </source>
</evidence>
<name>A0A6T8P846_HEMAN</name>
<dbReference type="AlphaFoldDB" id="A0A6T8P846"/>
<sequence length="146" mass="16206">MAPEAARRALRASLHNLQKHFVGRNGTTTGDVKPYMSFLVEACRRKPPKSADPERLAKDIEGFDYYLTALIEKKALLSSFGGDNVRNITQRVRIEDTAKRVGLSMPEYQTEALDVDEYQRKIGLKVPGNATVRGQLEGIAKETGGK</sequence>
<reference evidence="1" key="1">
    <citation type="submission" date="2021-01" db="EMBL/GenBank/DDBJ databases">
        <authorList>
            <person name="Corre E."/>
            <person name="Pelletier E."/>
            <person name="Niang G."/>
            <person name="Scheremetjew M."/>
            <person name="Finn R."/>
            <person name="Kale V."/>
            <person name="Holt S."/>
            <person name="Cochrane G."/>
            <person name="Meng A."/>
            <person name="Brown T."/>
            <person name="Cohen L."/>
        </authorList>
    </citation>
    <scope>NUCLEOTIDE SEQUENCE</scope>
    <source>
        <strain evidence="1">CCMP644</strain>
    </source>
</reference>
<accession>A0A6T8P846</accession>
<dbReference type="EMBL" id="HBFX01010245">
    <property type="protein sequence ID" value="CAD8951545.1"/>
    <property type="molecule type" value="Transcribed_RNA"/>
</dbReference>
<organism evidence="1">
    <name type="scientific">Hemiselmis andersenii</name>
    <name type="common">Cryptophyte alga</name>
    <dbReference type="NCBI Taxonomy" id="464988"/>
    <lineage>
        <taxon>Eukaryota</taxon>
        <taxon>Cryptophyceae</taxon>
        <taxon>Cryptomonadales</taxon>
        <taxon>Hemiselmidaceae</taxon>
        <taxon>Hemiselmis</taxon>
    </lineage>
</organism>